<accession>A0A2G8SYB7</accession>
<keyword evidence="2" id="KW-1185">Reference proteome</keyword>
<gene>
    <name evidence="1" type="ORF">CR103_16285</name>
</gene>
<dbReference type="Proteomes" id="UP000228593">
    <property type="component" value="Unassembled WGS sequence"/>
</dbReference>
<dbReference type="RefSeq" id="WP_099917011.1">
    <property type="nucleotide sequence ID" value="NZ_BMHS01000009.1"/>
</dbReference>
<evidence type="ECO:0000313" key="1">
    <source>
        <dbReference type="EMBL" id="PIL38789.1"/>
    </source>
</evidence>
<organism evidence="1 2">
    <name type="scientific">Massilia psychrophila</name>
    <dbReference type="NCBI Taxonomy" id="1603353"/>
    <lineage>
        <taxon>Bacteria</taxon>
        <taxon>Pseudomonadati</taxon>
        <taxon>Pseudomonadota</taxon>
        <taxon>Betaproteobacteria</taxon>
        <taxon>Burkholderiales</taxon>
        <taxon>Oxalobacteraceae</taxon>
        <taxon>Telluria group</taxon>
        <taxon>Massilia</taxon>
    </lineage>
</organism>
<dbReference type="OrthoDB" id="8758845at2"/>
<dbReference type="AlphaFoldDB" id="A0A2G8SYB7"/>
<reference evidence="1 2" key="1">
    <citation type="submission" date="2017-10" db="EMBL/GenBank/DDBJ databases">
        <title>Massilia psychrophilum sp. nov., a novel purple-pigmented bacterium isolated from Tianshan glacier, Xinjiang Municipality, China.</title>
        <authorList>
            <person name="Wang H."/>
        </authorList>
    </citation>
    <scope>NUCLEOTIDE SEQUENCE [LARGE SCALE GENOMIC DNA]</scope>
    <source>
        <strain evidence="1 2">JCM 30813</strain>
    </source>
</reference>
<name>A0A2G8SYB7_9BURK</name>
<sequence>MKLLQQLIGRKRGISQAGVARRAQAVIHHVIFDVGRSSLAGGTFVLDKAFRLRFLSVTARQRHGMIASVRLGDIAESAPFREPVMHAAGDSAAIRAHSASLATAVVRELRLQSAAFRALPLNEG</sequence>
<evidence type="ECO:0000313" key="2">
    <source>
        <dbReference type="Proteomes" id="UP000228593"/>
    </source>
</evidence>
<proteinExistence type="predicted"/>
<comment type="caution">
    <text evidence="1">The sequence shown here is derived from an EMBL/GenBank/DDBJ whole genome shotgun (WGS) entry which is preliminary data.</text>
</comment>
<dbReference type="EMBL" id="PDOB01000029">
    <property type="protein sequence ID" value="PIL38789.1"/>
    <property type="molecule type" value="Genomic_DNA"/>
</dbReference>
<protein>
    <submittedName>
        <fullName evidence="1">Uncharacterized protein</fullName>
    </submittedName>
</protein>